<comment type="caution">
    <text evidence="1">The sequence shown here is derived from an EMBL/GenBank/DDBJ whole genome shotgun (WGS) entry which is preliminary data.</text>
</comment>
<dbReference type="AlphaFoldDB" id="A0A9D4ITY0"/>
<dbReference type="EMBL" id="JAIWYP010000008">
    <property type="protein sequence ID" value="KAH3788061.1"/>
    <property type="molecule type" value="Genomic_DNA"/>
</dbReference>
<protein>
    <submittedName>
        <fullName evidence="1">Uncharacterized protein</fullName>
    </submittedName>
</protein>
<organism evidence="1 2">
    <name type="scientific">Dreissena polymorpha</name>
    <name type="common">Zebra mussel</name>
    <name type="synonym">Mytilus polymorpha</name>
    <dbReference type="NCBI Taxonomy" id="45954"/>
    <lineage>
        <taxon>Eukaryota</taxon>
        <taxon>Metazoa</taxon>
        <taxon>Spiralia</taxon>
        <taxon>Lophotrochozoa</taxon>
        <taxon>Mollusca</taxon>
        <taxon>Bivalvia</taxon>
        <taxon>Autobranchia</taxon>
        <taxon>Heteroconchia</taxon>
        <taxon>Euheterodonta</taxon>
        <taxon>Imparidentia</taxon>
        <taxon>Neoheterodontei</taxon>
        <taxon>Myida</taxon>
        <taxon>Dreissenoidea</taxon>
        <taxon>Dreissenidae</taxon>
        <taxon>Dreissena</taxon>
    </lineage>
</organism>
<reference evidence="1" key="1">
    <citation type="journal article" date="2019" name="bioRxiv">
        <title>The Genome of the Zebra Mussel, Dreissena polymorpha: A Resource for Invasive Species Research.</title>
        <authorList>
            <person name="McCartney M.A."/>
            <person name="Auch B."/>
            <person name="Kono T."/>
            <person name="Mallez S."/>
            <person name="Zhang Y."/>
            <person name="Obille A."/>
            <person name="Becker A."/>
            <person name="Abrahante J.E."/>
            <person name="Garbe J."/>
            <person name="Badalamenti J.P."/>
            <person name="Herman A."/>
            <person name="Mangelson H."/>
            <person name="Liachko I."/>
            <person name="Sullivan S."/>
            <person name="Sone E.D."/>
            <person name="Koren S."/>
            <person name="Silverstein K.A.T."/>
            <person name="Beckman K.B."/>
            <person name="Gohl D.M."/>
        </authorList>
    </citation>
    <scope>NUCLEOTIDE SEQUENCE</scope>
    <source>
        <strain evidence="1">Duluth1</strain>
        <tissue evidence="1">Whole animal</tissue>
    </source>
</reference>
<evidence type="ECO:0000313" key="2">
    <source>
        <dbReference type="Proteomes" id="UP000828390"/>
    </source>
</evidence>
<keyword evidence="2" id="KW-1185">Reference proteome</keyword>
<dbReference type="Proteomes" id="UP000828390">
    <property type="component" value="Unassembled WGS sequence"/>
</dbReference>
<name>A0A9D4ITY0_DREPO</name>
<accession>A0A9D4ITY0</accession>
<sequence>MLVVSMLGSAEPKRDLRGVSGVGWTGLPNTPPCCDTLCPNVGCDICPNTDWFSCAVCPKETCWPVQSAQTRMMHQSGRMSLLIDLNQSVETKMHQLYLMSSQFVQP</sequence>
<gene>
    <name evidence="1" type="ORF">DPMN_166191</name>
</gene>
<proteinExistence type="predicted"/>
<reference evidence="1" key="2">
    <citation type="submission" date="2020-11" db="EMBL/GenBank/DDBJ databases">
        <authorList>
            <person name="McCartney M.A."/>
            <person name="Auch B."/>
            <person name="Kono T."/>
            <person name="Mallez S."/>
            <person name="Becker A."/>
            <person name="Gohl D.M."/>
            <person name="Silverstein K.A.T."/>
            <person name="Koren S."/>
            <person name="Bechman K.B."/>
            <person name="Herman A."/>
            <person name="Abrahante J.E."/>
            <person name="Garbe J."/>
        </authorList>
    </citation>
    <scope>NUCLEOTIDE SEQUENCE</scope>
    <source>
        <strain evidence="1">Duluth1</strain>
        <tissue evidence="1">Whole animal</tissue>
    </source>
</reference>
<evidence type="ECO:0000313" key="1">
    <source>
        <dbReference type="EMBL" id="KAH3788061.1"/>
    </source>
</evidence>